<feature type="region of interest" description="Disordered" evidence="5">
    <location>
        <begin position="1"/>
        <end position="28"/>
    </location>
</feature>
<dbReference type="InterPro" id="IPR050166">
    <property type="entry name" value="ABC_transporter_ATP-bind"/>
</dbReference>
<comment type="subcellular location">
    <subcellularLocation>
        <location evidence="1">Cell membrane</location>
        <topology evidence="1">Peripheral membrane protein</topology>
    </subcellularLocation>
</comment>
<dbReference type="GO" id="GO:0016887">
    <property type="term" value="F:ATP hydrolysis activity"/>
    <property type="evidence" value="ECO:0007669"/>
    <property type="project" value="InterPro"/>
</dbReference>
<dbReference type="InterPro" id="IPR027417">
    <property type="entry name" value="P-loop_NTPase"/>
</dbReference>
<dbReference type="EMBL" id="LR903778">
    <property type="protein sequence ID" value="CAD7252268.1"/>
    <property type="molecule type" value="Genomic_DNA"/>
</dbReference>
<dbReference type="GO" id="GO:0005524">
    <property type="term" value="F:ATP binding"/>
    <property type="evidence" value="ECO:0007669"/>
    <property type="project" value="InterPro"/>
</dbReference>
<dbReference type="Pfam" id="PF13379">
    <property type="entry name" value="NMT1_2"/>
    <property type="match status" value="1"/>
</dbReference>
<dbReference type="Gene3D" id="3.40.190.10">
    <property type="entry name" value="Periplasmic binding protein-like II"/>
    <property type="match status" value="1"/>
</dbReference>
<feature type="compositionally biased region" description="Polar residues" evidence="5">
    <location>
        <begin position="14"/>
        <end position="28"/>
    </location>
</feature>
<dbReference type="AlphaFoldDB" id="A0A7R9AE12"/>
<feature type="non-terminal residue" evidence="6">
    <location>
        <position position="1"/>
    </location>
</feature>
<evidence type="ECO:0000256" key="4">
    <source>
        <dbReference type="ARBA" id="ARBA00023136"/>
    </source>
</evidence>
<evidence type="ECO:0000313" key="7">
    <source>
        <dbReference type="Proteomes" id="UP000677054"/>
    </source>
</evidence>
<dbReference type="PANTHER" id="PTHR42788:SF7">
    <property type="entry name" value="NITRATE ABC TRANSPORTER ATP-BINDING PROTEIN"/>
    <property type="match status" value="1"/>
</dbReference>
<sequence>MFACSPRSDPPQKSAEQASTSSTAPTNGVTLEKPNLKIGFIKLTDMAPLAIALEKGFFKEEGLNVQLEAQANWKAILDRVVTGEFISIIGHSGCGKSTILNIVAGLYQATTGGVILDGQEVNQPGPDRAVVFQNHALMPWLTVYDNVALA</sequence>
<dbReference type="OrthoDB" id="6500128at2759"/>
<dbReference type="SUPFAM" id="SSF53850">
    <property type="entry name" value="Periplasmic binding protein-like II"/>
    <property type="match status" value="1"/>
</dbReference>
<keyword evidence="4" id="KW-0472">Membrane</keyword>
<evidence type="ECO:0000256" key="5">
    <source>
        <dbReference type="SAM" id="MobiDB-lite"/>
    </source>
</evidence>
<name>A0A7R9AE12_9CRUS</name>
<gene>
    <name evidence="6" type="ORF">DSTB1V02_LOCUS12026</name>
</gene>
<organism evidence="6">
    <name type="scientific">Darwinula stevensoni</name>
    <dbReference type="NCBI Taxonomy" id="69355"/>
    <lineage>
        <taxon>Eukaryota</taxon>
        <taxon>Metazoa</taxon>
        <taxon>Ecdysozoa</taxon>
        <taxon>Arthropoda</taxon>
        <taxon>Crustacea</taxon>
        <taxon>Oligostraca</taxon>
        <taxon>Ostracoda</taxon>
        <taxon>Podocopa</taxon>
        <taxon>Podocopida</taxon>
        <taxon>Darwinulocopina</taxon>
        <taxon>Darwinuloidea</taxon>
        <taxon>Darwinulidae</taxon>
        <taxon>Darwinula</taxon>
    </lineage>
</organism>
<keyword evidence="7" id="KW-1185">Reference proteome</keyword>
<reference evidence="6" key="1">
    <citation type="submission" date="2020-11" db="EMBL/GenBank/DDBJ databases">
        <authorList>
            <person name="Tran Van P."/>
        </authorList>
    </citation>
    <scope>NUCLEOTIDE SEQUENCE</scope>
</reference>
<dbReference type="GO" id="GO:0005886">
    <property type="term" value="C:plasma membrane"/>
    <property type="evidence" value="ECO:0007669"/>
    <property type="project" value="UniProtKB-SubCell"/>
</dbReference>
<dbReference type="SUPFAM" id="SSF52540">
    <property type="entry name" value="P-loop containing nucleoside triphosphate hydrolases"/>
    <property type="match status" value="1"/>
</dbReference>
<dbReference type="PANTHER" id="PTHR42788">
    <property type="entry name" value="TAURINE IMPORT ATP-BINDING PROTEIN-RELATED"/>
    <property type="match status" value="1"/>
</dbReference>
<keyword evidence="3" id="KW-1003">Cell membrane</keyword>
<dbReference type="Gene3D" id="3.40.50.300">
    <property type="entry name" value="P-loop containing nucleotide triphosphate hydrolases"/>
    <property type="match status" value="1"/>
</dbReference>
<evidence type="ECO:0000256" key="1">
    <source>
        <dbReference type="ARBA" id="ARBA00004202"/>
    </source>
</evidence>
<dbReference type="EMBL" id="CAJPEV010004261">
    <property type="protein sequence ID" value="CAG0901473.1"/>
    <property type="molecule type" value="Genomic_DNA"/>
</dbReference>
<dbReference type="Proteomes" id="UP000677054">
    <property type="component" value="Unassembled WGS sequence"/>
</dbReference>
<keyword evidence="2" id="KW-0813">Transport</keyword>
<protein>
    <submittedName>
        <fullName evidence="6">Uncharacterized protein</fullName>
    </submittedName>
</protein>
<evidence type="ECO:0000256" key="3">
    <source>
        <dbReference type="ARBA" id="ARBA00022475"/>
    </source>
</evidence>
<evidence type="ECO:0000256" key="2">
    <source>
        <dbReference type="ARBA" id="ARBA00022448"/>
    </source>
</evidence>
<accession>A0A7R9AE12</accession>
<evidence type="ECO:0000313" key="6">
    <source>
        <dbReference type="EMBL" id="CAD7252268.1"/>
    </source>
</evidence>
<proteinExistence type="predicted"/>